<dbReference type="GO" id="GO:0009307">
    <property type="term" value="P:DNA restriction-modification system"/>
    <property type="evidence" value="ECO:0007669"/>
    <property type="project" value="UniProtKB-KW"/>
</dbReference>
<keyword evidence="6" id="KW-0680">Restriction system</keyword>
<evidence type="ECO:0000256" key="1">
    <source>
        <dbReference type="ARBA" id="ARBA00006594"/>
    </source>
</evidence>
<keyword evidence="4" id="KW-0808">Transferase</keyword>
<dbReference type="EC" id="2.1.1.72" evidence="2"/>
<evidence type="ECO:0000256" key="3">
    <source>
        <dbReference type="ARBA" id="ARBA00022603"/>
    </source>
</evidence>
<evidence type="ECO:0000256" key="6">
    <source>
        <dbReference type="ARBA" id="ARBA00022747"/>
    </source>
</evidence>
<evidence type="ECO:0000256" key="5">
    <source>
        <dbReference type="ARBA" id="ARBA00022691"/>
    </source>
</evidence>
<dbReference type="SUPFAM" id="SSF53335">
    <property type="entry name" value="S-adenosyl-L-methionine-dependent methyltransferases"/>
    <property type="match status" value="1"/>
</dbReference>
<evidence type="ECO:0000259" key="8">
    <source>
        <dbReference type="Pfam" id="PF02384"/>
    </source>
</evidence>
<dbReference type="InterPro" id="IPR051537">
    <property type="entry name" value="DNA_Adenine_Mtase"/>
</dbReference>
<dbReference type="EMBL" id="CP009694">
    <property type="protein sequence ID" value="AJI59819.1"/>
    <property type="molecule type" value="Genomic_DNA"/>
</dbReference>
<dbReference type="GO" id="GO:0003677">
    <property type="term" value="F:DNA binding"/>
    <property type="evidence" value="ECO:0007669"/>
    <property type="project" value="InterPro"/>
</dbReference>
<proteinExistence type="inferred from homology"/>
<name>A0AAI8FUF0_FRATH</name>
<dbReference type="InterPro" id="IPR003356">
    <property type="entry name" value="DNA_methylase_A-5"/>
</dbReference>
<dbReference type="GO" id="GO:0032259">
    <property type="term" value="P:methylation"/>
    <property type="evidence" value="ECO:0007669"/>
    <property type="project" value="UniProtKB-KW"/>
</dbReference>
<dbReference type="Pfam" id="PF02384">
    <property type="entry name" value="N6_Mtase"/>
    <property type="match status" value="1"/>
</dbReference>
<keyword evidence="3 9" id="KW-0489">Methyltransferase</keyword>
<dbReference type="REBASE" id="102599">
    <property type="entry name" value="M.FtuLVSORF1669P"/>
</dbReference>
<protein>
    <recommendedName>
        <fullName evidence="2">site-specific DNA-methyltransferase (adenine-specific)</fullName>
        <ecNumber evidence="2">2.1.1.72</ecNumber>
    </recommendedName>
</protein>
<evidence type="ECO:0000313" key="9">
    <source>
        <dbReference type="EMBL" id="AJI59819.1"/>
    </source>
</evidence>
<feature type="domain" description="DNA methylase adenine-specific" evidence="8">
    <location>
        <begin position="1"/>
        <end position="92"/>
    </location>
</feature>
<accession>A0AAI8FUF0</accession>
<dbReference type="PANTHER" id="PTHR42933">
    <property type="entry name" value="SLR6095 PROTEIN"/>
    <property type="match status" value="1"/>
</dbReference>
<dbReference type="Proteomes" id="UP000031874">
    <property type="component" value="Chromosome"/>
</dbReference>
<reference evidence="9 10" key="1">
    <citation type="journal article" date="2015" name="Genome Announc.">
        <title>Genome sequencing of 18 francisella strains to aid in assay development and testing.</title>
        <authorList>
            <person name="Johnson S.L."/>
            <person name="Daligault H.E."/>
            <person name="Davenport K.W."/>
            <person name="Coyne S.R."/>
            <person name="Frey K.G."/>
            <person name="Koroleva G.I."/>
            <person name="Broomall S.M."/>
            <person name="Bishop-Lilly K.A."/>
            <person name="Bruce D.C."/>
            <person name="Chertkov O."/>
            <person name="Freitas T."/>
            <person name="Jaissle J."/>
            <person name="Ladner J.T."/>
            <person name="Rosenzweig C.N."/>
            <person name="Gibbons H.S."/>
            <person name="Palacios G.F."/>
            <person name="Redden C.L."/>
            <person name="Xu Y."/>
            <person name="Minogue T.D."/>
            <person name="Chain P.S."/>
        </authorList>
    </citation>
    <scope>NUCLEOTIDE SEQUENCE [LARGE SCALE GENOMIC DNA]</scope>
    <source>
        <strain evidence="9 10">LVS</strain>
    </source>
</reference>
<organism evidence="9 10">
    <name type="scientific">Francisella tularensis subsp. holarctica (strain LVS)</name>
    <dbReference type="NCBI Taxonomy" id="376619"/>
    <lineage>
        <taxon>Bacteria</taxon>
        <taxon>Pseudomonadati</taxon>
        <taxon>Pseudomonadota</taxon>
        <taxon>Gammaproteobacteria</taxon>
        <taxon>Thiotrichales</taxon>
        <taxon>Francisellaceae</taxon>
        <taxon>Francisella</taxon>
    </lineage>
</organism>
<dbReference type="PANTHER" id="PTHR42933:SF4">
    <property type="entry name" value="TYPE I RESTRICTION ENZYME ECOKI METHYLASE SUBUNIT"/>
    <property type="match status" value="1"/>
</dbReference>
<dbReference type="GO" id="GO:0009007">
    <property type="term" value="F:site-specific DNA-methyltransferase (adenine-specific) activity"/>
    <property type="evidence" value="ECO:0007669"/>
    <property type="project" value="UniProtKB-EC"/>
</dbReference>
<dbReference type="AlphaFoldDB" id="A0AAI8FUF0"/>
<dbReference type="GO" id="GO:0008170">
    <property type="term" value="F:N-methyltransferase activity"/>
    <property type="evidence" value="ECO:0007669"/>
    <property type="project" value="InterPro"/>
</dbReference>
<sequence>MPEGVLFQTNNAFKNVKKELLENYNVHTIVSLPAGVFLPYSGVKTNVIFFDREGSTTDIFYYEVNPPYKLTKNKPVQFEHFAEFLEIWQSHKLTDIVNPRVFC</sequence>
<keyword evidence="5" id="KW-0949">S-adenosyl-L-methionine</keyword>
<dbReference type="Gene3D" id="3.40.50.150">
    <property type="entry name" value="Vaccinia Virus protein VP39"/>
    <property type="match status" value="1"/>
</dbReference>
<evidence type="ECO:0000313" key="10">
    <source>
        <dbReference type="Proteomes" id="UP000031874"/>
    </source>
</evidence>
<comment type="catalytic activity">
    <reaction evidence="7">
        <text>a 2'-deoxyadenosine in DNA + S-adenosyl-L-methionine = an N(6)-methyl-2'-deoxyadenosine in DNA + S-adenosyl-L-homocysteine + H(+)</text>
        <dbReference type="Rhea" id="RHEA:15197"/>
        <dbReference type="Rhea" id="RHEA-COMP:12418"/>
        <dbReference type="Rhea" id="RHEA-COMP:12419"/>
        <dbReference type="ChEBI" id="CHEBI:15378"/>
        <dbReference type="ChEBI" id="CHEBI:57856"/>
        <dbReference type="ChEBI" id="CHEBI:59789"/>
        <dbReference type="ChEBI" id="CHEBI:90615"/>
        <dbReference type="ChEBI" id="CHEBI:90616"/>
        <dbReference type="EC" id="2.1.1.72"/>
    </reaction>
</comment>
<dbReference type="InterPro" id="IPR029063">
    <property type="entry name" value="SAM-dependent_MTases_sf"/>
</dbReference>
<gene>
    <name evidence="9" type="ORF">AW21_1671</name>
</gene>
<comment type="similarity">
    <text evidence="1">Belongs to the N(4)/N(6)-methyltransferase family.</text>
</comment>
<evidence type="ECO:0000256" key="4">
    <source>
        <dbReference type="ARBA" id="ARBA00022679"/>
    </source>
</evidence>
<evidence type="ECO:0000256" key="2">
    <source>
        <dbReference type="ARBA" id="ARBA00011900"/>
    </source>
</evidence>
<evidence type="ECO:0000256" key="7">
    <source>
        <dbReference type="ARBA" id="ARBA00047942"/>
    </source>
</evidence>